<dbReference type="InterPro" id="IPR051533">
    <property type="entry name" value="WaaL-like"/>
</dbReference>
<dbReference type="SUPFAM" id="SSF81901">
    <property type="entry name" value="HCP-like"/>
    <property type="match status" value="1"/>
</dbReference>
<evidence type="ECO:0000256" key="4">
    <source>
        <dbReference type="ARBA" id="ARBA00023136"/>
    </source>
</evidence>
<feature type="transmembrane region" description="Helical" evidence="5">
    <location>
        <begin position="103"/>
        <end position="121"/>
    </location>
</feature>
<feature type="transmembrane region" description="Helical" evidence="5">
    <location>
        <begin position="245"/>
        <end position="263"/>
    </location>
</feature>
<keyword evidence="4 5" id="KW-0472">Membrane</keyword>
<feature type="transmembrane region" description="Helical" evidence="5">
    <location>
        <begin position="38"/>
        <end position="57"/>
    </location>
</feature>
<accession>A0A1F5SAY2</accession>
<feature type="transmembrane region" description="Helical" evidence="5">
    <location>
        <begin position="196"/>
        <end position="213"/>
    </location>
</feature>
<protein>
    <recommendedName>
        <fullName evidence="6">O-antigen ligase-related domain-containing protein</fullName>
    </recommendedName>
</protein>
<dbReference type="Pfam" id="PF04932">
    <property type="entry name" value="Wzy_C"/>
    <property type="match status" value="1"/>
</dbReference>
<comment type="caution">
    <text evidence="7">The sequence shown here is derived from an EMBL/GenBank/DDBJ whole genome shotgun (WGS) entry which is preliminary data.</text>
</comment>
<keyword evidence="2 5" id="KW-0812">Transmembrane</keyword>
<feature type="transmembrane region" description="Helical" evidence="5">
    <location>
        <begin position="433"/>
        <end position="452"/>
    </location>
</feature>
<dbReference type="InterPro" id="IPR011990">
    <property type="entry name" value="TPR-like_helical_dom_sf"/>
</dbReference>
<dbReference type="InterPro" id="IPR007016">
    <property type="entry name" value="O-antigen_ligase-rel_domated"/>
</dbReference>
<reference evidence="7 8" key="1">
    <citation type="journal article" date="2016" name="Nat. Commun.">
        <title>Thousands of microbial genomes shed light on interconnected biogeochemical processes in an aquifer system.</title>
        <authorList>
            <person name="Anantharaman K."/>
            <person name="Brown C.T."/>
            <person name="Hug L.A."/>
            <person name="Sharon I."/>
            <person name="Castelle C.J."/>
            <person name="Probst A.J."/>
            <person name="Thomas B.C."/>
            <person name="Singh A."/>
            <person name="Wilkins M.J."/>
            <person name="Karaoz U."/>
            <person name="Brodie E.L."/>
            <person name="Williams K.H."/>
            <person name="Hubbard S.S."/>
            <person name="Banfield J.F."/>
        </authorList>
    </citation>
    <scope>NUCLEOTIDE SEQUENCE [LARGE SCALE GENOMIC DNA]</scope>
</reference>
<feature type="transmembrane region" description="Helical" evidence="5">
    <location>
        <begin position="128"/>
        <end position="147"/>
    </location>
</feature>
<evidence type="ECO:0000256" key="1">
    <source>
        <dbReference type="ARBA" id="ARBA00004141"/>
    </source>
</evidence>
<dbReference type="Proteomes" id="UP000178783">
    <property type="component" value="Unassembled WGS sequence"/>
</dbReference>
<proteinExistence type="predicted"/>
<dbReference type="Gene3D" id="1.25.40.10">
    <property type="entry name" value="Tetratricopeptide repeat domain"/>
    <property type="match status" value="1"/>
</dbReference>
<dbReference type="GO" id="GO:0016020">
    <property type="term" value="C:membrane"/>
    <property type="evidence" value="ECO:0007669"/>
    <property type="project" value="UniProtKB-SubCell"/>
</dbReference>
<feature type="transmembrane region" description="Helical" evidence="5">
    <location>
        <begin position="343"/>
        <end position="366"/>
    </location>
</feature>
<gene>
    <name evidence="7" type="ORF">A3H66_03500</name>
</gene>
<dbReference type="STRING" id="1797989.A3H66_03500"/>
<evidence type="ECO:0000259" key="6">
    <source>
        <dbReference type="Pfam" id="PF04932"/>
    </source>
</evidence>
<comment type="subcellular location">
    <subcellularLocation>
        <location evidence="1">Membrane</location>
        <topology evidence="1">Multi-pass membrane protein</topology>
    </subcellularLocation>
</comment>
<dbReference type="PANTHER" id="PTHR37422">
    <property type="entry name" value="TEICHURONIC ACID BIOSYNTHESIS PROTEIN TUAE"/>
    <property type="match status" value="1"/>
</dbReference>
<feature type="domain" description="O-antigen ligase-related" evidence="6">
    <location>
        <begin position="206"/>
        <end position="355"/>
    </location>
</feature>
<feature type="transmembrane region" description="Helical" evidence="5">
    <location>
        <begin position="219"/>
        <end position="238"/>
    </location>
</feature>
<feature type="transmembrane region" description="Helical" evidence="5">
    <location>
        <begin position="373"/>
        <end position="394"/>
    </location>
</feature>
<evidence type="ECO:0000256" key="3">
    <source>
        <dbReference type="ARBA" id="ARBA00022989"/>
    </source>
</evidence>
<sequence>MFELKLEKTAKILLYATPFLALIFIEGFYFPFIISRTVYFRLLIQLGLSIYLLLLALNFNKYKPRFSLAFILVGILFLVNLIAALLGYDFYNSFWSNFERMEGLVSLIYLAVYLFLLQTFFKEKKDWLFYIRLILIYSCLVSLYGLTQKFNILPVFEAGIGRMTSTIGNAAFLAGYSLLAFGLSVYYYLNEPDKNYKYFALTASGLNLIVLLLTSTRGAILGLSLGIFVFIFFSVIFLAGKIRKLFLVILMIIIALGGGFFLFRSTLANSGIEFVNRLATISLADATVKNRLVVWRMALREFKFHPYLGVGMENFDVIYNKYYTPDISENWFDRTHNVYLDQLVSGGLLGLAAYLAILFYLFYLLFKKRKDDYWQFAVLFSLLIAYGVHNFFVFDTLNTSFLYFFLIGLIGFADGVSTSNLEIKPQANNHLAFNRVFMALIIANIFVFYKLVYLPLRINRAIYVGYYYVIADTFRSYENFKYALNYKLGSVEAAVQLNKMWEVIEAEPNINTAIKENYQALAREKLKFVSQNFPLDIRTRMYLGQLILNGYRSQRELDEAEVLFKESISLSPTRVEAYYLLYNLYGQEGKKAEARVVLQDLMNKLPGYGGVKIMLASALAKEDPVKAEEFYRLGVKQAGYADFGGLTKIIGYLLDQKRYAETVPYYLDLIKQNQARYDYRLDLAKIYYLINDLAGARDQINIISANSPETLKGQESFVKMVEEAGKK</sequence>
<name>A0A1F5SAY2_9BACT</name>
<feature type="transmembrane region" description="Helical" evidence="5">
    <location>
        <begin position="167"/>
        <end position="189"/>
    </location>
</feature>
<evidence type="ECO:0000256" key="2">
    <source>
        <dbReference type="ARBA" id="ARBA00022692"/>
    </source>
</evidence>
<evidence type="ECO:0000256" key="5">
    <source>
        <dbReference type="SAM" id="Phobius"/>
    </source>
</evidence>
<feature type="transmembrane region" description="Helical" evidence="5">
    <location>
        <begin position="400"/>
        <end position="421"/>
    </location>
</feature>
<evidence type="ECO:0000313" key="7">
    <source>
        <dbReference type="EMBL" id="OGF23827.1"/>
    </source>
</evidence>
<feature type="transmembrane region" description="Helical" evidence="5">
    <location>
        <begin position="69"/>
        <end position="91"/>
    </location>
</feature>
<organism evidence="7 8">
    <name type="scientific">Candidatus Falkowbacteria bacterium RIFCSPLOWO2_02_FULL_45_21</name>
    <dbReference type="NCBI Taxonomy" id="1797989"/>
    <lineage>
        <taxon>Bacteria</taxon>
        <taxon>Candidatus Falkowiibacteriota</taxon>
    </lineage>
</organism>
<feature type="transmembrane region" description="Helical" evidence="5">
    <location>
        <begin position="12"/>
        <end position="32"/>
    </location>
</feature>
<dbReference type="EMBL" id="MFFW01000050">
    <property type="protein sequence ID" value="OGF23827.1"/>
    <property type="molecule type" value="Genomic_DNA"/>
</dbReference>
<dbReference type="AlphaFoldDB" id="A0A1F5SAY2"/>
<evidence type="ECO:0000313" key="8">
    <source>
        <dbReference type="Proteomes" id="UP000178783"/>
    </source>
</evidence>
<keyword evidence="3 5" id="KW-1133">Transmembrane helix</keyword>
<dbReference type="PANTHER" id="PTHR37422:SF13">
    <property type="entry name" value="LIPOPOLYSACCHARIDE BIOSYNTHESIS PROTEIN PA4999-RELATED"/>
    <property type="match status" value="1"/>
</dbReference>